<sequence>MSAEKSPQTPSGEHVFEVTDYSLHRCLDAGLSVRSSTFNVGGYAWSISFHPSGDAQVEDSSDYVAVSLELMTKGALVEVSYDMALVDMTTGMRWFGAKSEKAELDTRCADSFCRWCLSRFQRRDELETSPYLHDDRVVIECTLTAIKGSEVPEVPATAEIVVPPLFGLLKKRKNEQVSETVASVNAPRRLRKQLREYLTNNIFAPDKFDDMLEYTIQENAAIHYFQKLCSGKEKPADLNGCAPRVLAAILYIQSLCSSKETEGKVVFKSQRGSITASAMRCLTLPSVIDGSDKYLESAIIDAYAVHVKAHTQGCRLLCPVWYGSMIADQDRLDCCNKPEHRSFYQNFCRTFYEYDQIFFPLLVKYGESGCHWIVAVMSTTKKEFQILDSDRNLELFKGEVEKLRNGIARMTSMARIVDPSLPNDVETWKIIEIKQWDYPHSEL</sequence>
<dbReference type="SUPFAM" id="SSF54001">
    <property type="entry name" value="Cysteine proteinases"/>
    <property type="match status" value="1"/>
</dbReference>
<dbReference type="Gramene" id="TVU42485">
    <property type="protein sequence ID" value="TVU42485"/>
    <property type="gene ID" value="EJB05_08894"/>
</dbReference>
<dbReference type="AlphaFoldDB" id="A0A5J9W3J2"/>
<dbReference type="PANTHER" id="PTHR26379">
    <property type="entry name" value="BTB/POZ AND MATH DOMAIN-CONTAINING PROTEIN 1"/>
    <property type="match status" value="1"/>
</dbReference>
<dbReference type="InterPro" id="IPR002083">
    <property type="entry name" value="MATH/TRAF_dom"/>
</dbReference>
<dbReference type="Gene3D" id="2.60.210.10">
    <property type="entry name" value="Apoptosis, Tumor Necrosis Factor Receptor Associated Protein 2, Chain A"/>
    <property type="match status" value="1"/>
</dbReference>
<dbReference type="CDD" id="cd00121">
    <property type="entry name" value="MATH"/>
    <property type="match status" value="1"/>
</dbReference>
<name>A0A5J9W3J2_9POAL</name>
<accession>A0A5J9W3J2</accession>
<organism evidence="2 3">
    <name type="scientific">Eragrostis curvula</name>
    <name type="common">weeping love grass</name>
    <dbReference type="NCBI Taxonomy" id="38414"/>
    <lineage>
        <taxon>Eukaryota</taxon>
        <taxon>Viridiplantae</taxon>
        <taxon>Streptophyta</taxon>
        <taxon>Embryophyta</taxon>
        <taxon>Tracheophyta</taxon>
        <taxon>Spermatophyta</taxon>
        <taxon>Magnoliopsida</taxon>
        <taxon>Liliopsida</taxon>
        <taxon>Poales</taxon>
        <taxon>Poaceae</taxon>
        <taxon>PACMAD clade</taxon>
        <taxon>Chloridoideae</taxon>
        <taxon>Eragrostideae</taxon>
        <taxon>Eragrostidinae</taxon>
        <taxon>Eragrostis</taxon>
    </lineage>
</organism>
<protein>
    <recommendedName>
        <fullName evidence="1">MATH domain-containing protein</fullName>
    </recommendedName>
</protein>
<comment type="caution">
    <text evidence="2">The sequence shown here is derived from an EMBL/GenBank/DDBJ whole genome shotgun (WGS) entry which is preliminary data.</text>
</comment>
<feature type="domain" description="MATH" evidence="1">
    <location>
        <begin position="11"/>
        <end position="143"/>
    </location>
</feature>
<dbReference type="InterPro" id="IPR038765">
    <property type="entry name" value="Papain-like_cys_pep_sf"/>
</dbReference>
<dbReference type="Gene3D" id="3.40.395.10">
    <property type="entry name" value="Adenoviral Proteinase, Chain A"/>
    <property type="match status" value="1"/>
</dbReference>
<feature type="non-terminal residue" evidence="2">
    <location>
        <position position="1"/>
    </location>
</feature>
<dbReference type="PROSITE" id="PS50144">
    <property type="entry name" value="MATH"/>
    <property type="match status" value="1"/>
</dbReference>
<dbReference type="InterPro" id="IPR008974">
    <property type="entry name" value="TRAF-like"/>
</dbReference>
<dbReference type="EMBL" id="RWGY01000005">
    <property type="protein sequence ID" value="TVU42485.1"/>
    <property type="molecule type" value="Genomic_DNA"/>
</dbReference>
<dbReference type="PANTHER" id="PTHR26379:SF474">
    <property type="entry name" value="OS08G0228200 PROTEIN"/>
    <property type="match status" value="1"/>
</dbReference>
<keyword evidence="3" id="KW-1185">Reference proteome</keyword>
<dbReference type="OrthoDB" id="6359816at2759"/>
<dbReference type="SUPFAM" id="SSF49599">
    <property type="entry name" value="TRAF domain-like"/>
    <property type="match status" value="1"/>
</dbReference>
<evidence type="ECO:0000313" key="2">
    <source>
        <dbReference type="EMBL" id="TVU42485.1"/>
    </source>
</evidence>
<dbReference type="InterPro" id="IPR045005">
    <property type="entry name" value="BPM1-6"/>
</dbReference>
<dbReference type="GO" id="GO:0016567">
    <property type="term" value="P:protein ubiquitination"/>
    <property type="evidence" value="ECO:0007669"/>
    <property type="project" value="InterPro"/>
</dbReference>
<proteinExistence type="predicted"/>
<reference evidence="2 3" key="1">
    <citation type="journal article" date="2019" name="Sci. Rep.">
        <title>A high-quality genome of Eragrostis curvula grass provides insights into Poaceae evolution and supports new strategies to enhance forage quality.</title>
        <authorList>
            <person name="Carballo J."/>
            <person name="Santos B.A.C.M."/>
            <person name="Zappacosta D."/>
            <person name="Garbus I."/>
            <person name="Selva J.P."/>
            <person name="Gallo C.A."/>
            <person name="Diaz A."/>
            <person name="Albertini E."/>
            <person name="Caccamo M."/>
            <person name="Echenique V."/>
        </authorList>
    </citation>
    <scope>NUCLEOTIDE SEQUENCE [LARGE SCALE GENOMIC DNA]</scope>
    <source>
        <strain evidence="3">cv. Victoria</strain>
        <tissue evidence="2">Leaf</tissue>
    </source>
</reference>
<evidence type="ECO:0000313" key="3">
    <source>
        <dbReference type="Proteomes" id="UP000324897"/>
    </source>
</evidence>
<dbReference type="Proteomes" id="UP000324897">
    <property type="component" value="Unassembled WGS sequence"/>
</dbReference>
<evidence type="ECO:0000259" key="1">
    <source>
        <dbReference type="PROSITE" id="PS50144"/>
    </source>
</evidence>
<dbReference type="Pfam" id="PF22486">
    <property type="entry name" value="MATH_2"/>
    <property type="match status" value="1"/>
</dbReference>
<gene>
    <name evidence="2" type="ORF">EJB05_08894</name>
</gene>